<keyword evidence="1" id="KW-0540">Nuclease</keyword>
<evidence type="ECO:0000313" key="6">
    <source>
        <dbReference type="EMBL" id="MFD1719451.1"/>
    </source>
</evidence>
<dbReference type="SUPFAM" id="SSF88723">
    <property type="entry name" value="PIN domain-like"/>
    <property type="match status" value="1"/>
</dbReference>
<evidence type="ECO:0000259" key="5">
    <source>
        <dbReference type="Pfam" id="PF01850"/>
    </source>
</evidence>
<accession>A0ABW4L7A8</accession>
<protein>
    <submittedName>
        <fullName evidence="6">PIN domain-containing protein</fullName>
    </submittedName>
</protein>
<feature type="domain" description="PIN" evidence="5">
    <location>
        <begin position="39"/>
        <end position="110"/>
    </location>
</feature>
<keyword evidence="3" id="KW-0378">Hydrolase</keyword>
<organism evidence="6 7">
    <name type="scientific">Georgenia deserti</name>
    <dbReference type="NCBI Taxonomy" id="2093781"/>
    <lineage>
        <taxon>Bacteria</taxon>
        <taxon>Bacillati</taxon>
        <taxon>Actinomycetota</taxon>
        <taxon>Actinomycetes</taxon>
        <taxon>Micrococcales</taxon>
        <taxon>Bogoriellaceae</taxon>
        <taxon>Georgenia</taxon>
    </lineage>
</organism>
<dbReference type="InterPro" id="IPR002716">
    <property type="entry name" value="PIN_dom"/>
</dbReference>
<dbReference type="RefSeq" id="WP_388010055.1">
    <property type="nucleotide sequence ID" value="NZ_JBHUEE010000010.1"/>
</dbReference>
<dbReference type="EMBL" id="JBHUEE010000010">
    <property type="protein sequence ID" value="MFD1719451.1"/>
    <property type="molecule type" value="Genomic_DNA"/>
</dbReference>
<reference evidence="7" key="1">
    <citation type="journal article" date="2019" name="Int. J. Syst. Evol. Microbiol.">
        <title>The Global Catalogue of Microorganisms (GCM) 10K type strain sequencing project: providing services to taxonomists for standard genome sequencing and annotation.</title>
        <authorList>
            <consortium name="The Broad Institute Genomics Platform"/>
            <consortium name="The Broad Institute Genome Sequencing Center for Infectious Disease"/>
            <person name="Wu L."/>
            <person name="Ma J."/>
        </authorList>
    </citation>
    <scope>NUCLEOTIDE SEQUENCE [LARGE SCALE GENOMIC DNA]</scope>
    <source>
        <strain evidence="7">JCM 17130</strain>
    </source>
</reference>
<dbReference type="Pfam" id="PF09957">
    <property type="entry name" value="VapB_antitoxin"/>
    <property type="match status" value="1"/>
</dbReference>
<evidence type="ECO:0000256" key="1">
    <source>
        <dbReference type="ARBA" id="ARBA00022722"/>
    </source>
</evidence>
<dbReference type="InterPro" id="IPR019239">
    <property type="entry name" value="VapB_antitoxin"/>
</dbReference>
<name>A0ABW4L7A8_9MICO</name>
<proteinExistence type="predicted"/>
<dbReference type="Proteomes" id="UP001597277">
    <property type="component" value="Unassembled WGS sequence"/>
</dbReference>
<dbReference type="InterPro" id="IPR029060">
    <property type="entry name" value="PIN-like_dom_sf"/>
</dbReference>
<dbReference type="Pfam" id="PF01850">
    <property type="entry name" value="PIN"/>
    <property type="match status" value="1"/>
</dbReference>
<comment type="caution">
    <text evidence="6">The sequence shown here is derived from an EMBL/GenBank/DDBJ whole genome shotgun (WGS) entry which is preliminary data.</text>
</comment>
<keyword evidence="7" id="KW-1185">Reference proteome</keyword>
<keyword evidence="4" id="KW-0460">Magnesium</keyword>
<evidence type="ECO:0000313" key="7">
    <source>
        <dbReference type="Proteomes" id="UP001597277"/>
    </source>
</evidence>
<evidence type="ECO:0000256" key="4">
    <source>
        <dbReference type="ARBA" id="ARBA00022842"/>
    </source>
</evidence>
<evidence type="ECO:0000256" key="3">
    <source>
        <dbReference type="ARBA" id="ARBA00022801"/>
    </source>
</evidence>
<keyword evidence="2" id="KW-0479">Metal-binding</keyword>
<dbReference type="Gene3D" id="3.40.50.1010">
    <property type="entry name" value="5'-nuclease"/>
    <property type="match status" value="1"/>
</dbReference>
<gene>
    <name evidence="6" type="ORF">ACFSE6_16525</name>
</gene>
<sequence length="123" mass="13276">MRRYGVTTKTEAVDLALRHLAGDPMSREAALAMSGARTDAGERDLRRLLDRFAVLRIDPVADFDGAVTIYRTCRRLGVTPRGLIDCVIAAVALRNGAVVLAHDRDLAQLADAVGLALDPASHR</sequence>
<evidence type="ECO:0000256" key="2">
    <source>
        <dbReference type="ARBA" id="ARBA00022723"/>
    </source>
</evidence>